<dbReference type="Proteomes" id="UP000642125">
    <property type="component" value="Unassembled WGS sequence"/>
</dbReference>
<dbReference type="AlphaFoldDB" id="A0A919U6U6"/>
<dbReference type="PANTHER" id="PTHR31851">
    <property type="entry name" value="FE(2+)/MN(2+) TRANSPORTER PCL1"/>
    <property type="match status" value="1"/>
</dbReference>
<keyword evidence="2 6" id="KW-0812">Transmembrane</keyword>
<keyword evidence="4 6" id="KW-0472">Membrane</keyword>
<dbReference type="Pfam" id="PF01988">
    <property type="entry name" value="VIT1"/>
    <property type="match status" value="2"/>
</dbReference>
<dbReference type="GO" id="GO:0005384">
    <property type="term" value="F:manganese ion transmembrane transporter activity"/>
    <property type="evidence" value="ECO:0007669"/>
    <property type="project" value="InterPro"/>
</dbReference>
<evidence type="ECO:0000256" key="4">
    <source>
        <dbReference type="ARBA" id="ARBA00023136"/>
    </source>
</evidence>
<dbReference type="RefSeq" id="WP_203669367.1">
    <property type="nucleotide sequence ID" value="NZ_BONO01000022.1"/>
</dbReference>
<evidence type="ECO:0000256" key="2">
    <source>
        <dbReference type="ARBA" id="ARBA00022692"/>
    </source>
</evidence>
<feature type="region of interest" description="Disordered" evidence="5">
    <location>
        <begin position="1"/>
        <end position="51"/>
    </location>
</feature>
<evidence type="ECO:0000256" key="5">
    <source>
        <dbReference type="SAM" id="MobiDB-lite"/>
    </source>
</evidence>
<evidence type="ECO:0000256" key="1">
    <source>
        <dbReference type="ARBA" id="ARBA00004127"/>
    </source>
</evidence>
<dbReference type="InterPro" id="IPR008217">
    <property type="entry name" value="Ccc1_fam"/>
</dbReference>
<name>A0A919U6U6_9CELL</name>
<comment type="subcellular location">
    <subcellularLocation>
        <location evidence="1">Endomembrane system</location>
        <topology evidence="1">Multi-pass membrane protein</topology>
    </subcellularLocation>
</comment>
<accession>A0A919U6U6</accession>
<keyword evidence="8" id="KW-1185">Reference proteome</keyword>
<dbReference type="GO" id="GO:0030026">
    <property type="term" value="P:intracellular manganese ion homeostasis"/>
    <property type="evidence" value="ECO:0007669"/>
    <property type="project" value="InterPro"/>
</dbReference>
<proteinExistence type="predicted"/>
<dbReference type="EMBL" id="BONO01000022">
    <property type="protein sequence ID" value="GIG37374.1"/>
    <property type="molecule type" value="Genomic_DNA"/>
</dbReference>
<comment type="caution">
    <text evidence="7">The sequence shown here is derived from an EMBL/GenBank/DDBJ whole genome shotgun (WGS) entry which is preliminary data.</text>
</comment>
<keyword evidence="3 6" id="KW-1133">Transmembrane helix</keyword>
<gene>
    <name evidence="7" type="ORF">Cpa01nite_27550</name>
</gene>
<feature type="transmembrane region" description="Helical" evidence="6">
    <location>
        <begin position="209"/>
        <end position="229"/>
    </location>
</feature>
<feature type="transmembrane region" description="Helical" evidence="6">
    <location>
        <begin position="75"/>
        <end position="108"/>
    </location>
</feature>
<feature type="transmembrane region" description="Helical" evidence="6">
    <location>
        <begin position="144"/>
        <end position="164"/>
    </location>
</feature>
<protein>
    <submittedName>
        <fullName evidence="7">Membrane protein</fullName>
    </submittedName>
</protein>
<evidence type="ECO:0000313" key="8">
    <source>
        <dbReference type="Proteomes" id="UP000642125"/>
    </source>
</evidence>
<dbReference type="GO" id="GO:0012505">
    <property type="term" value="C:endomembrane system"/>
    <property type="evidence" value="ECO:0007669"/>
    <property type="project" value="UniProtKB-SubCell"/>
</dbReference>
<sequence length="230" mass="22380">MSALSTHLLDHDRTAAPTARGGSAEDAGRGPQRRAVAGPPPVGDPAPAGVGAVDLPTAERLNWLRAGVLGANDGIVSVAATVVGVAGAATGLATLAVAGVAALVAGALSMAAGEYVSVSSQRDAERVLRAHGVRDAEEALTNPWHAALASLVAFVVGGLVPLLAMLGPWGGEARVVATFAAVVAALVVTGTVSARLGGAPAGRAVLRNVVGGSLAMAITYGVGSLVGLAV</sequence>
<evidence type="ECO:0000256" key="6">
    <source>
        <dbReference type="SAM" id="Phobius"/>
    </source>
</evidence>
<organism evidence="7 8">
    <name type="scientific">Cellulomonas pakistanensis</name>
    <dbReference type="NCBI Taxonomy" id="992287"/>
    <lineage>
        <taxon>Bacteria</taxon>
        <taxon>Bacillati</taxon>
        <taxon>Actinomycetota</taxon>
        <taxon>Actinomycetes</taxon>
        <taxon>Micrococcales</taxon>
        <taxon>Cellulomonadaceae</taxon>
        <taxon>Cellulomonas</taxon>
    </lineage>
</organism>
<evidence type="ECO:0000256" key="3">
    <source>
        <dbReference type="ARBA" id="ARBA00022989"/>
    </source>
</evidence>
<feature type="transmembrane region" description="Helical" evidence="6">
    <location>
        <begin position="176"/>
        <end position="197"/>
    </location>
</feature>
<evidence type="ECO:0000313" key="7">
    <source>
        <dbReference type="EMBL" id="GIG37374.1"/>
    </source>
</evidence>
<reference evidence="7" key="1">
    <citation type="submission" date="2021-01" db="EMBL/GenBank/DDBJ databases">
        <title>Whole genome shotgun sequence of Cellulomonas pakistanensis NBRC 110800.</title>
        <authorList>
            <person name="Komaki H."/>
            <person name="Tamura T."/>
        </authorList>
    </citation>
    <scope>NUCLEOTIDE SEQUENCE</scope>
    <source>
        <strain evidence="7">NBRC 110800</strain>
    </source>
</reference>